<accession>A0A428S913</accession>
<comment type="caution">
    <text evidence="2">The sequence shown here is derived from an EMBL/GenBank/DDBJ whole genome shotgun (WGS) entry which is preliminary data.</text>
</comment>
<dbReference type="EMBL" id="NIZV01000534">
    <property type="protein sequence ID" value="RSL86302.1"/>
    <property type="molecule type" value="Genomic_DNA"/>
</dbReference>
<reference evidence="2 3" key="1">
    <citation type="submission" date="2017-06" db="EMBL/GenBank/DDBJ databases">
        <title>Cmopartive genomic analysis of Ambrosia Fusariam Clade fungi.</title>
        <authorList>
            <person name="Stajich J.E."/>
            <person name="Carrillo J."/>
            <person name="Kijimoto T."/>
            <person name="Eskalen A."/>
            <person name="O'Donnell K."/>
            <person name="Kasson M."/>
        </authorList>
    </citation>
    <scope>NUCLEOTIDE SEQUENCE [LARGE SCALE GENOMIC DNA]</scope>
    <source>
        <strain evidence="2 3">NRRL 20438</strain>
    </source>
</reference>
<evidence type="ECO:0000313" key="2">
    <source>
        <dbReference type="EMBL" id="RSL86302.1"/>
    </source>
</evidence>
<keyword evidence="3" id="KW-1185">Reference proteome</keyword>
<name>A0A428S913_9HYPO</name>
<sequence length="365" mass="41539">MPPHQANTRISKRRERRLAREKSHAVLQKNNAVRGKTREQEEREAAEKALRYAKEGKKVESGYHAAKFIQYITQARYGGQEPLASLPIASVIYLTRYFKLSEWQTIERDPVLLSRTITHLQETHVELGNSQDCDWTLFWKTIQRINPDWGRALLLEINLALWGGDINGLTNSAMSLGRQNPPFSSRLGVEGPMTHQPVGHWPRTPNGQNAPEMLTRTTVLHRSGEPEPDFIPNQIPTSSLRSPCVEEYTTDWKRSQILQLLEGDSVNQTRVNDFDNEDVDSLYNISLGSSAMGLRLCDLDNVFAYIRSLVESSEGYMVERSLNLERTACLSMDIRVTGDCTIKLKVPRFDGVMLAQDHSLLQNFM</sequence>
<gene>
    <name evidence="2" type="ORF">CDV31_016416</name>
</gene>
<feature type="region of interest" description="Disordered" evidence="1">
    <location>
        <begin position="1"/>
        <end position="44"/>
    </location>
</feature>
<protein>
    <submittedName>
        <fullName evidence="2">Uncharacterized protein</fullName>
    </submittedName>
</protein>
<organism evidence="2 3">
    <name type="scientific">Fusarium ambrosium</name>
    <dbReference type="NCBI Taxonomy" id="131363"/>
    <lineage>
        <taxon>Eukaryota</taxon>
        <taxon>Fungi</taxon>
        <taxon>Dikarya</taxon>
        <taxon>Ascomycota</taxon>
        <taxon>Pezizomycotina</taxon>
        <taxon>Sordariomycetes</taxon>
        <taxon>Hypocreomycetidae</taxon>
        <taxon>Hypocreales</taxon>
        <taxon>Nectriaceae</taxon>
        <taxon>Fusarium</taxon>
        <taxon>Fusarium solani species complex</taxon>
    </lineage>
</organism>
<evidence type="ECO:0000313" key="3">
    <source>
        <dbReference type="Proteomes" id="UP000288429"/>
    </source>
</evidence>
<dbReference type="Proteomes" id="UP000288429">
    <property type="component" value="Unassembled WGS sequence"/>
</dbReference>
<dbReference type="AlphaFoldDB" id="A0A428S913"/>
<evidence type="ECO:0000256" key="1">
    <source>
        <dbReference type="SAM" id="MobiDB-lite"/>
    </source>
</evidence>
<proteinExistence type="predicted"/>